<organism evidence="2 3">
    <name type="scientific">Hyaloscypha variabilis (strain UAMH 11265 / GT02V1 / F)</name>
    <name type="common">Meliniomyces variabilis</name>
    <dbReference type="NCBI Taxonomy" id="1149755"/>
    <lineage>
        <taxon>Eukaryota</taxon>
        <taxon>Fungi</taxon>
        <taxon>Dikarya</taxon>
        <taxon>Ascomycota</taxon>
        <taxon>Pezizomycotina</taxon>
        <taxon>Leotiomycetes</taxon>
        <taxon>Helotiales</taxon>
        <taxon>Hyaloscyphaceae</taxon>
        <taxon>Hyaloscypha</taxon>
        <taxon>Hyaloscypha variabilis</taxon>
    </lineage>
</organism>
<name>A0A2J6RF65_HYAVF</name>
<dbReference type="STRING" id="1149755.A0A2J6RF65"/>
<protein>
    <submittedName>
        <fullName evidence="2">Uncharacterized protein</fullName>
    </submittedName>
</protein>
<reference evidence="2 3" key="1">
    <citation type="submission" date="2016-04" db="EMBL/GenBank/DDBJ databases">
        <title>A degradative enzymes factory behind the ericoid mycorrhizal symbiosis.</title>
        <authorList>
            <consortium name="DOE Joint Genome Institute"/>
            <person name="Martino E."/>
            <person name="Morin E."/>
            <person name="Grelet G."/>
            <person name="Kuo A."/>
            <person name="Kohler A."/>
            <person name="Daghino S."/>
            <person name="Barry K."/>
            <person name="Choi C."/>
            <person name="Cichocki N."/>
            <person name="Clum A."/>
            <person name="Copeland A."/>
            <person name="Hainaut M."/>
            <person name="Haridas S."/>
            <person name="Labutti K."/>
            <person name="Lindquist E."/>
            <person name="Lipzen A."/>
            <person name="Khouja H.-R."/>
            <person name="Murat C."/>
            <person name="Ohm R."/>
            <person name="Olson A."/>
            <person name="Spatafora J."/>
            <person name="Veneault-Fourrey C."/>
            <person name="Henrissat B."/>
            <person name="Grigoriev I."/>
            <person name="Martin F."/>
            <person name="Perotto S."/>
        </authorList>
    </citation>
    <scope>NUCLEOTIDE SEQUENCE [LARGE SCALE GENOMIC DNA]</scope>
    <source>
        <strain evidence="2 3">F</strain>
    </source>
</reference>
<dbReference type="Proteomes" id="UP000235786">
    <property type="component" value="Unassembled WGS sequence"/>
</dbReference>
<evidence type="ECO:0000256" key="1">
    <source>
        <dbReference type="SAM" id="SignalP"/>
    </source>
</evidence>
<sequence>MKTSILVVALATTPGALSSIFKRTGCNANNCLRQIRGTDVNLQPPLTSRESDCSTFMITTVTPATYTATTTVTITTVVPPAKRDVDSAPLVAPRQVTVSPTTYPAYATDCPSYSAYSSACSCIGITPTVTTVPTPTTTTTVTAYQTISPYQCSPANYQPCGGSCGGICLPTNADGFGICQVDSDCAGRPSCSTDADCPGGYCLNDACGQMIRKRTGIESLNAPIKKRQTGNTDSGAQL</sequence>
<evidence type="ECO:0000313" key="2">
    <source>
        <dbReference type="EMBL" id="PMD37155.1"/>
    </source>
</evidence>
<keyword evidence="1" id="KW-0732">Signal</keyword>
<dbReference type="OrthoDB" id="3555251at2759"/>
<keyword evidence="3" id="KW-1185">Reference proteome</keyword>
<evidence type="ECO:0000313" key="3">
    <source>
        <dbReference type="Proteomes" id="UP000235786"/>
    </source>
</evidence>
<dbReference type="EMBL" id="KZ613949">
    <property type="protein sequence ID" value="PMD37155.1"/>
    <property type="molecule type" value="Genomic_DNA"/>
</dbReference>
<proteinExistence type="predicted"/>
<gene>
    <name evidence="2" type="ORF">L207DRAFT_599483</name>
</gene>
<accession>A0A2J6RF65</accession>
<feature type="signal peptide" evidence="1">
    <location>
        <begin position="1"/>
        <end position="18"/>
    </location>
</feature>
<feature type="chain" id="PRO_5014453544" evidence="1">
    <location>
        <begin position="19"/>
        <end position="238"/>
    </location>
</feature>
<dbReference type="AlphaFoldDB" id="A0A2J6RF65"/>